<dbReference type="Gene3D" id="3.90.1720.10">
    <property type="entry name" value="endopeptidase domain like (from Nostoc punctiforme)"/>
    <property type="match status" value="1"/>
</dbReference>
<sequence>MSEGRYGSRFRGGRAARTKAAALALAVAGVASLAAPPAATAAEPAPTGIVELLTKLQQLYREAEAAGETYNAAEEELKEQAARTAELTGDLARTRDALARSRAVAGHLARAQYQGRTDLSLSLRLLFARDADRALEQGQVFRRVAREQAAAVARLASGEKRADALATASRRALDRQQTLIARREAARDTARSRLDQAEKVLAGLSPDQLAELAALESSRTQDAQSALLAGGVLGGGERLPSPLGGEALDYAMAQLGKPYAAGAEGPEAFDGSGLASRAWSEAGRTVPRTSGEQWRVLPRVPLRSLRPGDLVLYFPEATHVALYLGRGLVVHAPHPGGRVRVAPLAAHPVLGAVRPDAGVRSLGSYSPPELPPEAAALLDAQAEAG</sequence>
<accession>A0ABV9XKE8</accession>
<evidence type="ECO:0000256" key="6">
    <source>
        <dbReference type="SAM" id="SignalP"/>
    </source>
</evidence>
<dbReference type="PANTHER" id="PTHR47359:SF3">
    <property type="entry name" value="NLP_P60 DOMAIN-CONTAINING PROTEIN-RELATED"/>
    <property type="match status" value="1"/>
</dbReference>
<protein>
    <submittedName>
        <fullName evidence="8">NlpC/P60 family protein</fullName>
    </submittedName>
</protein>
<feature type="domain" description="NlpC/P60" evidence="7">
    <location>
        <begin position="241"/>
        <end position="362"/>
    </location>
</feature>
<dbReference type="Proteomes" id="UP001595829">
    <property type="component" value="Unassembled WGS sequence"/>
</dbReference>
<dbReference type="InterPro" id="IPR038765">
    <property type="entry name" value="Papain-like_cys_pep_sf"/>
</dbReference>
<feature type="coiled-coil region" evidence="5">
    <location>
        <begin position="49"/>
        <end position="90"/>
    </location>
</feature>
<keyword evidence="5" id="KW-0175">Coiled coil</keyword>
<evidence type="ECO:0000256" key="1">
    <source>
        <dbReference type="ARBA" id="ARBA00007074"/>
    </source>
</evidence>
<keyword evidence="4" id="KW-0788">Thiol protease</keyword>
<feature type="chain" id="PRO_5046713657" evidence="6">
    <location>
        <begin position="42"/>
        <end position="385"/>
    </location>
</feature>
<evidence type="ECO:0000256" key="3">
    <source>
        <dbReference type="ARBA" id="ARBA00022801"/>
    </source>
</evidence>
<comment type="similarity">
    <text evidence="1">Belongs to the peptidase C40 family.</text>
</comment>
<organism evidence="8 9">
    <name type="scientific">Streptomyces coeruleoprunus</name>
    <dbReference type="NCBI Taxonomy" id="285563"/>
    <lineage>
        <taxon>Bacteria</taxon>
        <taxon>Bacillati</taxon>
        <taxon>Actinomycetota</taxon>
        <taxon>Actinomycetes</taxon>
        <taxon>Kitasatosporales</taxon>
        <taxon>Streptomycetaceae</taxon>
        <taxon>Streptomyces</taxon>
    </lineage>
</organism>
<dbReference type="InterPro" id="IPR051794">
    <property type="entry name" value="PG_Endopeptidase_C40"/>
</dbReference>
<keyword evidence="9" id="KW-1185">Reference proteome</keyword>
<dbReference type="PANTHER" id="PTHR47359">
    <property type="entry name" value="PEPTIDOGLYCAN DL-ENDOPEPTIDASE CWLO"/>
    <property type="match status" value="1"/>
</dbReference>
<feature type="signal peptide" evidence="6">
    <location>
        <begin position="1"/>
        <end position="41"/>
    </location>
</feature>
<dbReference type="EMBL" id="JBHSJD010000024">
    <property type="protein sequence ID" value="MFC5025841.1"/>
    <property type="molecule type" value="Genomic_DNA"/>
</dbReference>
<evidence type="ECO:0000259" key="7">
    <source>
        <dbReference type="PROSITE" id="PS51935"/>
    </source>
</evidence>
<dbReference type="RefSeq" id="WP_345689131.1">
    <property type="nucleotide sequence ID" value="NZ_BAABIT010000001.1"/>
</dbReference>
<name>A0ABV9XKE8_9ACTN</name>
<evidence type="ECO:0000313" key="8">
    <source>
        <dbReference type="EMBL" id="MFC5025841.1"/>
    </source>
</evidence>
<comment type="caution">
    <text evidence="8">The sequence shown here is derived from an EMBL/GenBank/DDBJ whole genome shotgun (WGS) entry which is preliminary data.</text>
</comment>
<dbReference type="PROSITE" id="PS51935">
    <property type="entry name" value="NLPC_P60"/>
    <property type="match status" value="1"/>
</dbReference>
<reference evidence="9" key="1">
    <citation type="journal article" date="2019" name="Int. J. Syst. Evol. Microbiol.">
        <title>The Global Catalogue of Microorganisms (GCM) 10K type strain sequencing project: providing services to taxonomists for standard genome sequencing and annotation.</title>
        <authorList>
            <consortium name="The Broad Institute Genomics Platform"/>
            <consortium name="The Broad Institute Genome Sequencing Center for Infectious Disease"/>
            <person name="Wu L."/>
            <person name="Ma J."/>
        </authorList>
    </citation>
    <scope>NUCLEOTIDE SEQUENCE [LARGE SCALE GENOMIC DNA]</scope>
    <source>
        <strain evidence="9">CGMCC 4.1648</strain>
    </source>
</reference>
<evidence type="ECO:0000256" key="2">
    <source>
        <dbReference type="ARBA" id="ARBA00022670"/>
    </source>
</evidence>
<evidence type="ECO:0000256" key="5">
    <source>
        <dbReference type="SAM" id="Coils"/>
    </source>
</evidence>
<gene>
    <name evidence="8" type="ORF">ACFPM3_27305</name>
</gene>
<keyword evidence="3" id="KW-0378">Hydrolase</keyword>
<evidence type="ECO:0000256" key="4">
    <source>
        <dbReference type="ARBA" id="ARBA00022807"/>
    </source>
</evidence>
<dbReference type="InterPro" id="IPR000064">
    <property type="entry name" value="NLP_P60_dom"/>
</dbReference>
<dbReference type="SUPFAM" id="SSF54001">
    <property type="entry name" value="Cysteine proteinases"/>
    <property type="match status" value="1"/>
</dbReference>
<evidence type="ECO:0000313" key="9">
    <source>
        <dbReference type="Proteomes" id="UP001595829"/>
    </source>
</evidence>
<keyword evidence="6" id="KW-0732">Signal</keyword>
<dbReference type="Pfam" id="PF00877">
    <property type="entry name" value="NLPC_P60"/>
    <property type="match status" value="1"/>
</dbReference>
<keyword evidence="2" id="KW-0645">Protease</keyword>
<proteinExistence type="inferred from homology"/>